<accession>A0ABY8QGD5</accession>
<evidence type="ECO:0000313" key="2">
    <source>
        <dbReference type="Proteomes" id="UP001241605"/>
    </source>
</evidence>
<dbReference type="Proteomes" id="UP001241605">
    <property type="component" value="Chromosome"/>
</dbReference>
<proteinExistence type="predicted"/>
<evidence type="ECO:0000313" key="1">
    <source>
        <dbReference type="EMBL" id="WGW03579.1"/>
    </source>
</evidence>
<sequence>MREILCFDVKVLVPRGGEMRGWIIEPANRGNSEIDRLFAPPGFSTGGCDFLIDRGFAIITFGWQPDLCNCGNKDLLSLRSRIVKRIEPRSVHLSIRLTKAGNSVALGAEYGHPLAPSYDKATVTDELSLACIEARIRKDDNNHLSFDAGQTLRPGRRYRLDYLTNQERDSVFLHVLDMTRELIVEQRLAKWLEMRPPDVITWIGISQSARFLREALKPGTSQMGAGEQCLLFGSGGAGLATSEVASLNEAEAVPLRPLAERAAMTALSLDFSTEKWCTPSDEHGPFLCSTAHGDSLALRLPRQYNGDWFRPSALPPVDFSPSVRAIFQHIRVDGIADWQASAPLVPQSQSLKSLFPWANGELGFGGLGSPFVPPLDACCNESGSVLPLELRVPLGTYTGWGCFPDRECLALLPGVSYAEPLLSRAQGSDPWRRPMLEDLYPTDGKFIDLVDQHCEKLLGSGELLAEDLGYVRSKHIRRFRELCR</sequence>
<keyword evidence="2" id="KW-1185">Reference proteome</keyword>
<reference evidence="1 2" key="1">
    <citation type="submission" date="2023-05" db="EMBL/GenBank/DDBJ databases">
        <title>YMD87, complete Genome.</title>
        <authorList>
            <person name="Zhang J."/>
            <person name="Xu X."/>
        </authorList>
    </citation>
    <scope>NUCLEOTIDE SEQUENCE [LARGE SCALE GENOMIC DNA]</scope>
    <source>
        <strain evidence="1 2">YMD87</strain>
    </source>
</reference>
<organism evidence="1 2">
    <name type="scientific">Tropicibacter oceani</name>
    <dbReference type="NCBI Taxonomy" id="3058420"/>
    <lineage>
        <taxon>Bacteria</taxon>
        <taxon>Pseudomonadati</taxon>
        <taxon>Pseudomonadota</taxon>
        <taxon>Alphaproteobacteria</taxon>
        <taxon>Rhodobacterales</taxon>
        <taxon>Roseobacteraceae</taxon>
        <taxon>Tropicibacter</taxon>
    </lineage>
</organism>
<gene>
    <name evidence="1" type="ORF">QF118_16890</name>
</gene>
<protein>
    <submittedName>
        <fullName evidence="1">Uncharacterized protein</fullName>
    </submittedName>
</protein>
<name>A0ABY8QGD5_9RHOB</name>
<dbReference type="EMBL" id="CP124616">
    <property type="protein sequence ID" value="WGW03579.1"/>
    <property type="molecule type" value="Genomic_DNA"/>
</dbReference>
<dbReference type="RefSeq" id="WP_282300210.1">
    <property type="nucleotide sequence ID" value="NZ_CP124616.1"/>
</dbReference>